<evidence type="ECO:0000256" key="1">
    <source>
        <dbReference type="SAM" id="Phobius"/>
    </source>
</evidence>
<dbReference type="AlphaFoldDB" id="A0A8J3GD76"/>
<keyword evidence="1" id="KW-0812">Transmembrane</keyword>
<sequence>MNSGPKHIYRHEIRQSLWATLILVFVSLFILDGGYLNTVVVIACTAFWVGAILPILRKSRRRSDQIYLNYGLLLMLAVSFLAASIVTAKS</sequence>
<reference evidence="2" key="1">
    <citation type="journal article" date="2014" name="Int. J. Syst. Evol. Microbiol.">
        <title>Complete genome sequence of Corynebacterium casei LMG S-19264T (=DSM 44701T), isolated from a smear-ripened cheese.</title>
        <authorList>
            <consortium name="US DOE Joint Genome Institute (JGI-PGF)"/>
            <person name="Walter F."/>
            <person name="Albersmeier A."/>
            <person name="Kalinowski J."/>
            <person name="Ruckert C."/>
        </authorList>
    </citation>
    <scope>NUCLEOTIDE SEQUENCE</scope>
    <source>
        <strain evidence="2">KCTC 12870</strain>
    </source>
</reference>
<evidence type="ECO:0000313" key="2">
    <source>
        <dbReference type="EMBL" id="GHB93535.1"/>
    </source>
</evidence>
<accession>A0A8J3GD76</accession>
<dbReference type="EMBL" id="BMXG01000003">
    <property type="protein sequence ID" value="GHB93535.1"/>
    <property type="molecule type" value="Genomic_DNA"/>
</dbReference>
<evidence type="ECO:0000313" key="3">
    <source>
        <dbReference type="Proteomes" id="UP000642829"/>
    </source>
</evidence>
<keyword evidence="1" id="KW-0472">Membrane</keyword>
<feature type="transmembrane region" description="Helical" evidence="1">
    <location>
        <begin position="36"/>
        <end position="56"/>
    </location>
</feature>
<gene>
    <name evidence="2" type="ORF">GCM10007047_06270</name>
</gene>
<proteinExistence type="predicted"/>
<feature type="transmembrane region" description="Helical" evidence="1">
    <location>
        <begin position="12"/>
        <end position="30"/>
    </location>
</feature>
<dbReference type="Proteomes" id="UP000642829">
    <property type="component" value="Unassembled WGS sequence"/>
</dbReference>
<organism evidence="2 3">
    <name type="scientific">Cerasicoccus arenae</name>
    <dbReference type="NCBI Taxonomy" id="424488"/>
    <lineage>
        <taxon>Bacteria</taxon>
        <taxon>Pseudomonadati</taxon>
        <taxon>Verrucomicrobiota</taxon>
        <taxon>Opitutia</taxon>
        <taxon>Puniceicoccales</taxon>
        <taxon>Cerasicoccaceae</taxon>
        <taxon>Cerasicoccus</taxon>
    </lineage>
</organism>
<comment type="caution">
    <text evidence="2">The sequence shown here is derived from an EMBL/GenBank/DDBJ whole genome shotgun (WGS) entry which is preliminary data.</text>
</comment>
<reference evidence="2" key="2">
    <citation type="submission" date="2020-09" db="EMBL/GenBank/DDBJ databases">
        <authorList>
            <person name="Sun Q."/>
            <person name="Kim S."/>
        </authorList>
    </citation>
    <scope>NUCLEOTIDE SEQUENCE</scope>
    <source>
        <strain evidence="2">KCTC 12870</strain>
    </source>
</reference>
<feature type="transmembrane region" description="Helical" evidence="1">
    <location>
        <begin position="68"/>
        <end position="88"/>
    </location>
</feature>
<dbReference type="RefSeq" id="WP_189511773.1">
    <property type="nucleotide sequence ID" value="NZ_BMXG01000003.1"/>
</dbReference>
<name>A0A8J3GD76_9BACT</name>
<keyword evidence="1" id="KW-1133">Transmembrane helix</keyword>
<keyword evidence="3" id="KW-1185">Reference proteome</keyword>
<protein>
    <submittedName>
        <fullName evidence="2">Uncharacterized protein</fullName>
    </submittedName>
</protein>